<sequence>KFSACLNNQDDLIHVALFGLPNSGKSTLLHLIAEEVHEAKDANDVEYQRVKFQNLSIISTNFNKDTNIREVLDNQFHSTQGFIYLLEDKLEVFKDETNTKQFDIICKQQQLFGLPILVFQRGSDDESFKDVLSILGITPSKTIKVFQYNHETGQGVKEGLQWLTSVMF</sequence>
<dbReference type="GO" id="GO:0046872">
    <property type="term" value="F:metal ion binding"/>
    <property type="evidence" value="ECO:0007669"/>
    <property type="project" value="UniProtKB-KW"/>
</dbReference>
<name>A0A146KG71_9EUKA</name>
<dbReference type="AlphaFoldDB" id="A0A146KG71"/>
<dbReference type="GO" id="GO:0005525">
    <property type="term" value="F:GTP binding"/>
    <property type="evidence" value="ECO:0007669"/>
    <property type="project" value="UniProtKB-KW"/>
</dbReference>
<dbReference type="Gene3D" id="3.40.50.300">
    <property type="entry name" value="P-loop containing nucleotide triphosphate hydrolases"/>
    <property type="match status" value="1"/>
</dbReference>
<gene>
    <name evidence="5" type="ORF">TPC1_11121</name>
</gene>
<dbReference type="EMBL" id="GDID01000836">
    <property type="protein sequence ID" value="JAP95770.1"/>
    <property type="molecule type" value="Transcribed_RNA"/>
</dbReference>
<protein>
    <submittedName>
        <fullName evidence="5">ADP-ribosylation factor</fullName>
    </submittedName>
</protein>
<keyword evidence="4" id="KW-0460">Magnesium</keyword>
<feature type="binding site" evidence="3">
    <location>
        <begin position="19"/>
        <end position="26"/>
    </location>
    <ligand>
        <name>GTP</name>
        <dbReference type="ChEBI" id="CHEBI:37565"/>
    </ligand>
</feature>
<dbReference type="GO" id="GO:0003924">
    <property type="term" value="F:GTPase activity"/>
    <property type="evidence" value="ECO:0007669"/>
    <property type="project" value="InterPro"/>
</dbReference>
<evidence type="ECO:0000256" key="1">
    <source>
        <dbReference type="ARBA" id="ARBA00022741"/>
    </source>
</evidence>
<feature type="binding site" evidence="4">
    <location>
        <position position="26"/>
    </location>
    <ligand>
        <name>Mg(2+)</name>
        <dbReference type="ChEBI" id="CHEBI:18420"/>
    </ligand>
</feature>
<reference evidence="5" key="1">
    <citation type="submission" date="2015-07" db="EMBL/GenBank/DDBJ databases">
        <title>Adaptation to a free-living lifestyle via gene acquisitions in the diplomonad Trepomonas sp. PC1.</title>
        <authorList>
            <person name="Xu F."/>
            <person name="Jerlstrom-Hultqvist J."/>
            <person name="Kolisko M."/>
            <person name="Simpson A.G.B."/>
            <person name="Roger A.J."/>
            <person name="Svard S.G."/>
            <person name="Andersson J.O."/>
        </authorList>
    </citation>
    <scope>NUCLEOTIDE SEQUENCE</scope>
    <source>
        <strain evidence="5">PC1</strain>
    </source>
</reference>
<organism evidence="5">
    <name type="scientific">Trepomonas sp. PC1</name>
    <dbReference type="NCBI Taxonomy" id="1076344"/>
    <lineage>
        <taxon>Eukaryota</taxon>
        <taxon>Metamonada</taxon>
        <taxon>Diplomonadida</taxon>
        <taxon>Hexamitidae</taxon>
        <taxon>Hexamitinae</taxon>
        <taxon>Trepomonas</taxon>
    </lineage>
</organism>
<dbReference type="SUPFAM" id="SSF52540">
    <property type="entry name" value="P-loop containing nucleoside triphosphate hydrolases"/>
    <property type="match status" value="1"/>
</dbReference>
<accession>A0A146KG71</accession>
<keyword evidence="2 3" id="KW-0342">GTP-binding</keyword>
<keyword evidence="4" id="KW-0479">Metal-binding</keyword>
<evidence type="ECO:0000256" key="4">
    <source>
        <dbReference type="PIRSR" id="PIRSR606689-2"/>
    </source>
</evidence>
<dbReference type="Pfam" id="PF00025">
    <property type="entry name" value="Arf"/>
    <property type="match status" value="1"/>
</dbReference>
<dbReference type="InterPro" id="IPR027417">
    <property type="entry name" value="P-loop_NTPase"/>
</dbReference>
<evidence type="ECO:0000256" key="3">
    <source>
        <dbReference type="PIRSR" id="PIRSR606689-1"/>
    </source>
</evidence>
<evidence type="ECO:0000256" key="2">
    <source>
        <dbReference type="ARBA" id="ARBA00023134"/>
    </source>
</evidence>
<feature type="non-terminal residue" evidence="5">
    <location>
        <position position="168"/>
    </location>
</feature>
<proteinExistence type="predicted"/>
<feature type="non-terminal residue" evidence="5">
    <location>
        <position position="1"/>
    </location>
</feature>
<evidence type="ECO:0000313" key="5">
    <source>
        <dbReference type="EMBL" id="JAP95770.1"/>
    </source>
</evidence>
<keyword evidence="1 3" id="KW-0547">Nucleotide-binding</keyword>
<dbReference type="InterPro" id="IPR006689">
    <property type="entry name" value="Small_GTPase_ARF/SAR"/>
</dbReference>